<protein>
    <submittedName>
        <fullName evidence="2">GD10299</fullName>
    </submittedName>
</protein>
<dbReference type="OrthoDB" id="21144at2759"/>
<evidence type="ECO:0000259" key="1">
    <source>
        <dbReference type="PROSITE" id="PS50042"/>
    </source>
</evidence>
<dbReference type="PROSITE" id="PS50042">
    <property type="entry name" value="CNMP_BINDING_3"/>
    <property type="match status" value="1"/>
</dbReference>
<reference evidence="2 3" key="1">
    <citation type="journal article" date="2007" name="Nature">
        <title>Evolution of genes and genomes on the Drosophila phylogeny.</title>
        <authorList>
            <consortium name="Drosophila 12 Genomes Consortium"/>
            <person name="Clark A.G."/>
            <person name="Eisen M.B."/>
            <person name="Smith D.R."/>
            <person name="Bergman C.M."/>
            <person name="Oliver B."/>
            <person name="Markow T.A."/>
            <person name="Kaufman T.C."/>
            <person name="Kellis M."/>
            <person name="Gelbart W."/>
            <person name="Iyer V.N."/>
            <person name="Pollard D.A."/>
            <person name="Sackton T.B."/>
            <person name="Larracuente A.M."/>
            <person name="Singh N.D."/>
            <person name="Abad J.P."/>
            <person name="Abt D.N."/>
            <person name="Adryan B."/>
            <person name="Aguade M."/>
            <person name="Akashi H."/>
            <person name="Anderson W.W."/>
            <person name="Aquadro C.F."/>
            <person name="Ardell D.H."/>
            <person name="Arguello R."/>
            <person name="Artieri C.G."/>
            <person name="Barbash D.A."/>
            <person name="Barker D."/>
            <person name="Barsanti P."/>
            <person name="Batterham P."/>
            <person name="Batzoglou S."/>
            <person name="Begun D."/>
            <person name="Bhutkar A."/>
            <person name="Blanco E."/>
            <person name="Bosak S.A."/>
            <person name="Bradley R.K."/>
            <person name="Brand A.D."/>
            <person name="Brent M.R."/>
            <person name="Brooks A.N."/>
            <person name="Brown R.H."/>
            <person name="Butlin R.K."/>
            <person name="Caggese C."/>
            <person name="Calvi B.R."/>
            <person name="Bernardo de Carvalho A."/>
            <person name="Caspi A."/>
            <person name="Castrezana S."/>
            <person name="Celniker S.E."/>
            <person name="Chang J.L."/>
            <person name="Chapple C."/>
            <person name="Chatterji S."/>
            <person name="Chinwalla A."/>
            <person name="Civetta A."/>
            <person name="Clifton S.W."/>
            <person name="Comeron J.M."/>
            <person name="Costello J.C."/>
            <person name="Coyne J.A."/>
            <person name="Daub J."/>
            <person name="David R.G."/>
            <person name="Delcher A.L."/>
            <person name="Delehaunty K."/>
            <person name="Do C.B."/>
            <person name="Ebling H."/>
            <person name="Edwards K."/>
            <person name="Eickbush T."/>
            <person name="Evans J.D."/>
            <person name="Filipski A."/>
            <person name="Findeiss S."/>
            <person name="Freyhult E."/>
            <person name="Fulton L."/>
            <person name="Fulton R."/>
            <person name="Garcia A.C."/>
            <person name="Gardiner A."/>
            <person name="Garfield D.A."/>
            <person name="Garvin B.E."/>
            <person name="Gibson G."/>
            <person name="Gilbert D."/>
            <person name="Gnerre S."/>
            <person name="Godfrey J."/>
            <person name="Good R."/>
            <person name="Gotea V."/>
            <person name="Gravely B."/>
            <person name="Greenberg A.J."/>
            <person name="Griffiths-Jones S."/>
            <person name="Gross S."/>
            <person name="Guigo R."/>
            <person name="Gustafson E.A."/>
            <person name="Haerty W."/>
            <person name="Hahn M.W."/>
            <person name="Halligan D.L."/>
            <person name="Halpern A.L."/>
            <person name="Halter G.M."/>
            <person name="Han M.V."/>
            <person name="Heger A."/>
            <person name="Hillier L."/>
            <person name="Hinrichs A.S."/>
            <person name="Holmes I."/>
            <person name="Hoskins R.A."/>
            <person name="Hubisz M.J."/>
            <person name="Hultmark D."/>
            <person name="Huntley M.A."/>
            <person name="Jaffe D.B."/>
            <person name="Jagadeeshan S."/>
            <person name="Jeck W.R."/>
            <person name="Johnson J."/>
            <person name="Jones C.D."/>
            <person name="Jordan W.C."/>
            <person name="Karpen G.H."/>
            <person name="Kataoka E."/>
            <person name="Keightley P.D."/>
            <person name="Kheradpour P."/>
            <person name="Kirkness E.F."/>
            <person name="Koerich L.B."/>
            <person name="Kristiansen K."/>
            <person name="Kudrna D."/>
            <person name="Kulathinal R.J."/>
            <person name="Kumar S."/>
            <person name="Kwok R."/>
            <person name="Lander E."/>
            <person name="Langley C.H."/>
            <person name="Lapoint R."/>
            <person name="Lazzaro B.P."/>
            <person name="Lee S.J."/>
            <person name="Levesque L."/>
            <person name="Li R."/>
            <person name="Lin C.F."/>
            <person name="Lin M.F."/>
            <person name="Lindblad-Toh K."/>
            <person name="Llopart A."/>
            <person name="Long M."/>
            <person name="Low L."/>
            <person name="Lozovsky E."/>
            <person name="Lu J."/>
            <person name="Luo M."/>
            <person name="Machado C.A."/>
            <person name="Makalowski W."/>
            <person name="Marzo M."/>
            <person name="Matsuda M."/>
            <person name="Matzkin L."/>
            <person name="McAllister B."/>
            <person name="McBride C.S."/>
            <person name="McKernan B."/>
            <person name="McKernan K."/>
            <person name="Mendez-Lago M."/>
            <person name="Minx P."/>
            <person name="Mollenhauer M.U."/>
            <person name="Montooth K."/>
            <person name="Mount S.M."/>
            <person name="Mu X."/>
            <person name="Myers E."/>
            <person name="Negre B."/>
            <person name="Newfeld S."/>
            <person name="Nielsen R."/>
            <person name="Noor M.A."/>
            <person name="O'Grady P."/>
            <person name="Pachter L."/>
            <person name="Papaceit M."/>
            <person name="Parisi M.J."/>
            <person name="Parisi M."/>
            <person name="Parts L."/>
            <person name="Pedersen J.S."/>
            <person name="Pesole G."/>
            <person name="Phillippy A.M."/>
            <person name="Ponting C.P."/>
            <person name="Pop M."/>
            <person name="Porcelli D."/>
            <person name="Powell J.R."/>
            <person name="Prohaska S."/>
            <person name="Pruitt K."/>
            <person name="Puig M."/>
            <person name="Quesneville H."/>
            <person name="Ram K.R."/>
            <person name="Rand D."/>
            <person name="Rasmussen M.D."/>
            <person name="Reed L.K."/>
            <person name="Reenan R."/>
            <person name="Reily A."/>
            <person name="Remington K.A."/>
            <person name="Rieger T.T."/>
            <person name="Ritchie M.G."/>
            <person name="Robin C."/>
            <person name="Rogers Y.H."/>
            <person name="Rohde C."/>
            <person name="Rozas J."/>
            <person name="Rubenfield M.J."/>
            <person name="Ruiz A."/>
            <person name="Russo S."/>
            <person name="Salzberg S.L."/>
            <person name="Sanchez-Gracia A."/>
            <person name="Saranga D.J."/>
            <person name="Sato H."/>
            <person name="Schaeffer S.W."/>
            <person name="Schatz M.C."/>
            <person name="Schlenke T."/>
            <person name="Schwartz R."/>
            <person name="Segarra C."/>
            <person name="Singh R.S."/>
            <person name="Sirot L."/>
            <person name="Sirota M."/>
            <person name="Sisneros N.B."/>
            <person name="Smith C.D."/>
            <person name="Smith T.F."/>
            <person name="Spieth J."/>
            <person name="Stage D.E."/>
            <person name="Stark A."/>
            <person name="Stephan W."/>
            <person name="Strausberg R.L."/>
            <person name="Strempel S."/>
            <person name="Sturgill D."/>
            <person name="Sutton G."/>
            <person name="Sutton G.G."/>
            <person name="Tao W."/>
            <person name="Teichmann S."/>
            <person name="Tobari Y.N."/>
            <person name="Tomimura Y."/>
            <person name="Tsolas J.M."/>
            <person name="Valente V.L."/>
            <person name="Venter E."/>
            <person name="Venter J.C."/>
            <person name="Vicario S."/>
            <person name="Vieira F.G."/>
            <person name="Vilella A.J."/>
            <person name="Villasante A."/>
            <person name="Walenz B."/>
            <person name="Wang J."/>
            <person name="Wasserman M."/>
            <person name="Watts T."/>
            <person name="Wilson D."/>
            <person name="Wilson R.K."/>
            <person name="Wing R.A."/>
            <person name="Wolfner M.F."/>
            <person name="Wong A."/>
            <person name="Wong G.K."/>
            <person name="Wu C.I."/>
            <person name="Wu G."/>
            <person name="Yamamoto D."/>
            <person name="Yang H.P."/>
            <person name="Yang S.P."/>
            <person name="Yorke J.A."/>
            <person name="Yoshida K."/>
            <person name="Zdobnov E."/>
            <person name="Zhang P."/>
            <person name="Zhang Y."/>
            <person name="Zimin A.V."/>
            <person name="Baldwin J."/>
            <person name="Abdouelleil A."/>
            <person name="Abdulkadir J."/>
            <person name="Abebe A."/>
            <person name="Abera B."/>
            <person name="Abreu J."/>
            <person name="Acer S.C."/>
            <person name="Aftuck L."/>
            <person name="Alexander A."/>
            <person name="An P."/>
            <person name="Anderson E."/>
            <person name="Anderson S."/>
            <person name="Arachi H."/>
            <person name="Azer M."/>
            <person name="Bachantsang P."/>
            <person name="Barry A."/>
            <person name="Bayul T."/>
            <person name="Berlin A."/>
            <person name="Bessette D."/>
            <person name="Bloom T."/>
            <person name="Blye J."/>
            <person name="Boguslavskiy L."/>
            <person name="Bonnet C."/>
            <person name="Boukhgalter B."/>
            <person name="Bourzgui I."/>
            <person name="Brown A."/>
            <person name="Cahill P."/>
            <person name="Channer S."/>
            <person name="Cheshatsang Y."/>
            <person name="Chuda L."/>
            <person name="Citroen M."/>
            <person name="Collymore A."/>
            <person name="Cooke P."/>
            <person name="Costello M."/>
            <person name="D'Aco K."/>
            <person name="Daza R."/>
            <person name="De Haan G."/>
            <person name="DeGray S."/>
            <person name="DeMaso C."/>
            <person name="Dhargay N."/>
            <person name="Dooley K."/>
            <person name="Dooley E."/>
            <person name="Doricent M."/>
            <person name="Dorje P."/>
            <person name="Dorjee K."/>
            <person name="Dupes A."/>
            <person name="Elong R."/>
            <person name="Falk J."/>
            <person name="Farina A."/>
            <person name="Faro S."/>
            <person name="Ferguson D."/>
            <person name="Fisher S."/>
            <person name="Foley C.D."/>
            <person name="Franke A."/>
            <person name="Friedrich D."/>
            <person name="Gadbois L."/>
            <person name="Gearin G."/>
            <person name="Gearin C.R."/>
            <person name="Giannoukos G."/>
            <person name="Goode T."/>
            <person name="Graham J."/>
            <person name="Grandbois E."/>
            <person name="Grewal S."/>
            <person name="Gyaltsen K."/>
            <person name="Hafez N."/>
            <person name="Hagos B."/>
            <person name="Hall J."/>
            <person name="Henson C."/>
            <person name="Hollinger A."/>
            <person name="Honan T."/>
            <person name="Huard M.D."/>
            <person name="Hughes L."/>
            <person name="Hurhula B."/>
            <person name="Husby M.E."/>
            <person name="Kamat A."/>
            <person name="Kanga B."/>
            <person name="Kashin S."/>
            <person name="Khazanovich D."/>
            <person name="Kisner P."/>
            <person name="Lance K."/>
            <person name="Lara M."/>
            <person name="Lee W."/>
            <person name="Lennon N."/>
            <person name="Letendre F."/>
            <person name="LeVine R."/>
            <person name="Lipovsky A."/>
            <person name="Liu X."/>
            <person name="Liu J."/>
            <person name="Liu S."/>
            <person name="Lokyitsang T."/>
            <person name="Lokyitsang Y."/>
            <person name="Lubonja R."/>
            <person name="Lui A."/>
            <person name="MacDonald P."/>
            <person name="Magnisalis V."/>
            <person name="Maru K."/>
            <person name="Matthews C."/>
            <person name="McCusker W."/>
            <person name="McDonough S."/>
            <person name="Mehta T."/>
            <person name="Meldrim J."/>
            <person name="Meneus L."/>
            <person name="Mihai O."/>
            <person name="Mihalev A."/>
            <person name="Mihova T."/>
            <person name="Mittelman R."/>
            <person name="Mlenga V."/>
            <person name="Montmayeur A."/>
            <person name="Mulrain L."/>
            <person name="Navidi A."/>
            <person name="Naylor J."/>
            <person name="Negash T."/>
            <person name="Nguyen T."/>
            <person name="Nguyen N."/>
            <person name="Nicol R."/>
            <person name="Norbu C."/>
            <person name="Norbu N."/>
            <person name="Novod N."/>
            <person name="O'Neill B."/>
            <person name="Osman S."/>
            <person name="Markiewicz E."/>
            <person name="Oyono O.L."/>
            <person name="Patti C."/>
            <person name="Phunkhang P."/>
            <person name="Pierre F."/>
            <person name="Priest M."/>
            <person name="Raghuraman S."/>
            <person name="Rege F."/>
            <person name="Reyes R."/>
            <person name="Rise C."/>
            <person name="Rogov P."/>
            <person name="Ross K."/>
            <person name="Ryan E."/>
            <person name="Settipalli S."/>
            <person name="Shea T."/>
            <person name="Sherpa N."/>
            <person name="Shi L."/>
            <person name="Shih D."/>
            <person name="Sparrow T."/>
            <person name="Spaulding J."/>
            <person name="Stalker J."/>
            <person name="Stange-Thomann N."/>
            <person name="Stavropoulos S."/>
            <person name="Stone C."/>
            <person name="Strader C."/>
            <person name="Tesfaye S."/>
            <person name="Thomson T."/>
            <person name="Thoulutsang Y."/>
            <person name="Thoulutsang D."/>
            <person name="Topham K."/>
            <person name="Topping I."/>
            <person name="Tsamla T."/>
            <person name="Vassiliev H."/>
            <person name="Vo A."/>
            <person name="Wangchuk T."/>
            <person name="Wangdi T."/>
            <person name="Weiand M."/>
            <person name="Wilkinson J."/>
            <person name="Wilson A."/>
            <person name="Yadav S."/>
            <person name="Young G."/>
            <person name="Yu Q."/>
            <person name="Zembek L."/>
            <person name="Zhong D."/>
            <person name="Zimmer A."/>
            <person name="Zwirko Z."/>
            <person name="Jaffe D.B."/>
            <person name="Alvarez P."/>
            <person name="Brockman W."/>
            <person name="Butler J."/>
            <person name="Chin C."/>
            <person name="Gnerre S."/>
            <person name="Grabherr M."/>
            <person name="Kleber M."/>
            <person name="Mauceli E."/>
            <person name="MacCallum I."/>
        </authorList>
    </citation>
    <scope>NUCLEOTIDE SEQUENCE [LARGE SCALE GENOMIC DNA]</scope>
    <source>
        <strain evidence="3">white501</strain>
    </source>
</reference>
<organism evidence="2 3">
    <name type="scientific">Drosophila simulans</name>
    <name type="common">Fruit fly</name>
    <dbReference type="NCBI Taxonomy" id="7240"/>
    <lineage>
        <taxon>Eukaryota</taxon>
        <taxon>Metazoa</taxon>
        <taxon>Ecdysozoa</taxon>
        <taxon>Arthropoda</taxon>
        <taxon>Hexapoda</taxon>
        <taxon>Insecta</taxon>
        <taxon>Pterygota</taxon>
        <taxon>Neoptera</taxon>
        <taxon>Endopterygota</taxon>
        <taxon>Diptera</taxon>
        <taxon>Brachycera</taxon>
        <taxon>Muscomorpha</taxon>
        <taxon>Ephydroidea</taxon>
        <taxon>Drosophilidae</taxon>
        <taxon>Drosophila</taxon>
        <taxon>Sophophora</taxon>
    </lineage>
</organism>
<dbReference type="STRING" id="7240.B4QDQ6"/>
<dbReference type="Gene3D" id="2.60.120.10">
    <property type="entry name" value="Jelly Rolls"/>
    <property type="match status" value="1"/>
</dbReference>
<dbReference type="InterPro" id="IPR014710">
    <property type="entry name" value="RmlC-like_jellyroll"/>
</dbReference>
<dbReference type="SMR" id="B4QDQ6"/>
<dbReference type="InterPro" id="IPR000595">
    <property type="entry name" value="cNMP-bd_dom"/>
</dbReference>
<keyword evidence="3" id="KW-1185">Reference proteome</keyword>
<dbReference type="EMBL" id="CM000362">
    <property type="protein sequence ID" value="EDX05918.1"/>
    <property type="molecule type" value="Genomic_DNA"/>
</dbReference>
<feature type="domain" description="Cyclic nucleotide-binding" evidence="1">
    <location>
        <begin position="52"/>
        <end position="81"/>
    </location>
</feature>
<dbReference type="SUPFAM" id="SSF51206">
    <property type="entry name" value="cAMP-binding domain-like"/>
    <property type="match status" value="1"/>
</dbReference>
<evidence type="ECO:0000313" key="2">
    <source>
        <dbReference type="EMBL" id="EDX05918.1"/>
    </source>
</evidence>
<dbReference type="HOGENOM" id="CLU_987882_0_0_1"/>
<sequence>MTEIMDYQIRYQIPCDRNLRDVELISCRLRRVEPLCRLPGSALQQLAMCGFYEDLEKGVTLFRAGEQGRFWYAVLGGSLEVRYHAHADADGKVSPYLHQSGDETSWHTIPPCAECETMRVLSNIIDSDYSAYPPCCISDPLCMLNIPGIWAWGWVDSSGGVPGCGLSPSSSVDVSSRKKELLTTEKGRVSAPSHSRSESYRFVAFNFFPFRRCPPSGFVLATATLISARILASSFFQPSVLNARVHVYTVLRSTYVHMVAPHPSVPRHGRVHLVGPVQRGVC</sequence>
<dbReference type="OMA" id="HSRSESY"/>
<dbReference type="InterPro" id="IPR018490">
    <property type="entry name" value="cNMP-bd_dom_sf"/>
</dbReference>
<gene>
    <name evidence="2" type="primary">Dsim\GD10299</name>
    <name evidence="2" type="ORF">Dsim_GD10299</name>
</gene>
<dbReference type="AlphaFoldDB" id="B4QDQ6"/>
<evidence type="ECO:0000313" key="3">
    <source>
        <dbReference type="Proteomes" id="UP000000304"/>
    </source>
</evidence>
<dbReference type="Proteomes" id="UP000000304">
    <property type="component" value="Chromosome 2R"/>
</dbReference>
<name>B4QDQ6_DROSI</name>
<proteinExistence type="predicted"/>
<accession>B4QDQ6</accession>